<feature type="domain" description="Helicase C-terminal" evidence="3">
    <location>
        <begin position="725"/>
        <end position="885"/>
    </location>
</feature>
<dbReference type="Proteomes" id="UP000507962">
    <property type="component" value="Unassembled WGS sequence"/>
</dbReference>
<dbReference type="PROSITE" id="PS51192">
    <property type="entry name" value="HELICASE_ATP_BIND_1"/>
    <property type="match status" value="1"/>
</dbReference>
<evidence type="ECO:0000313" key="4">
    <source>
        <dbReference type="EMBL" id="VFQ44761.1"/>
    </source>
</evidence>
<dbReference type="InterPro" id="IPR049730">
    <property type="entry name" value="SNF2/RAD54-like_C"/>
</dbReference>
<reference evidence="4 5" key="1">
    <citation type="submission" date="2019-03" db="EMBL/GenBank/DDBJ databases">
        <authorList>
            <person name="Nijsse B."/>
        </authorList>
    </citation>
    <scope>NUCLEOTIDE SEQUENCE [LARGE SCALE GENOMIC DNA]</scope>
    <source>
        <strain evidence="4">Desulfoluna butyratoxydans MSL71</strain>
    </source>
</reference>
<keyword evidence="4" id="KW-0547">Nucleotide-binding</keyword>
<name>A0A4U8YM02_9BACT</name>
<dbReference type="AlphaFoldDB" id="A0A4U8YM02"/>
<keyword evidence="1" id="KW-0378">Hydrolase</keyword>
<dbReference type="InterPro" id="IPR022138">
    <property type="entry name" value="DUF3670"/>
</dbReference>
<dbReference type="InterPro" id="IPR038718">
    <property type="entry name" value="SNF2-like_sf"/>
</dbReference>
<dbReference type="GO" id="GO:0005524">
    <property type="term" value="F:ATP binding"/>
    <property type="evidence" value="ECO:0007669"/>
    <property type="project" value="InterPro"/>
</dbReference>
<dbReference type="SUPFAM" id="SSF52540">
    <property type="entry name" value="P-loop containing nucleoside triphosphate hydrolases"/>
    <property type="match status" value="2"/>
</dbReference>
<dbReference type="Pfam" id="PF00271">
    <property type="entry name" value="Helicase_C"/>
    <property type="match status" value="1"/>
</dbReference>
<dbReference type="CDD" id="cd18793">
    <property type="entry name" value="SF2_C_SNF"/>
    <property type="match status" value="1"/>
</dbReference>
<dbReference type="SMART" id="SM00487">
    <property type="entry name" value="DEXDc"/>
    <property type="match status" value="1"/>
</dbReference>
<dbReference type="Gene3D" id="3.40.50.10810">
    <property type="entry name" value="Tandem AAA-ATPase domain"/>
    <property type="match status" value="1"/>
</dbReference>
<keyword evidence="4" id="KW-0347">Helicase</keyword>
<dbReference type="Gene3D" id="3.40.50.300">
    <property type="entry name" value="P-loop containing nucleotide triphosphate hydrolases"/>
    <property type="match status" value="1"/>
</dbReference>
<evidence type="ECO:0000259" key="2">
    <source>
        <dbReference type="PROSITE" id="PS51192"/>
    </source>
</evidence>
<protein>
    <submittedName>
        <fullName evidence="4">Helicase swf/snf-related</fullName>
    </submittedName>
</protein>
<dbReference type="Pfam" id="PF00176">
    <property type="entry name" value="SNF2-rel_dom"/>
    <property type="match status" value="1"/>
</dbReference>
<keyword evidence="4" id="KW-0067">ATP-binding</keyword>
<keyword evidence="5" id="KW-1185">Reference proteome</keyword>
<accession>A0A4U8YM02</accession>
<dbReference type="SMART" id="SM00490">
    <property type="entry name" value="HELICc"/>
    <property type="match status" value="1"/>
</dbReference>
<dbReference type="InterPro" id="IPR027417">
    <property type="entry name" value="P-loop_NTPase"/>
</dbReference>
<dbReference type="PROSITE" id="PS51194">
    <property type="entry name" value="HELICASE_CTER"/>
    <property type="match status" value="1"/>
</dbReference>
<dbReference type="CDD" id="cd18012">
    <property type="entry name" value="DEXQc_arch_SWI2_SNF2"/>
    <property type="match status" value="1"/>
</dbReference>
<dbReference type="PANTHER" id="PTHR10799">
    <property type="entry name" value="SNF2/RAD54 HELICASE FAMILY"/>
    <property type="match status" value="1"/>
</dbReference>
<dbReference type="Pfam" id="PF12419">
    <property type="entry name" value="DUF3670"/>
    <property type="match status" value="1"/>
</dbReference>
<dbReference type="InterPro" id="IPR001650">
    <property type="entry name" value="Helicase_C-like"/>
</dbReference>
<organism evidence="4 5">
    <name type="scientific">Desulfoluna butyratoxydans</name>
    <dbReference type="NCBI Taxonomy" id="231438"/>
    <lineage>
        <taxon>Bacteria</taxon>
        <taxon>Pseudomonadati</taxon>
        <taxon>Thermodesulfobacteriota</taxon>
        <taxon>Desulfobacteria</taxon>
        <taxon>Desulfobacterales</taxon>
        <taxon>Desulfolunaceae</taxon>
        <taxon>Desulfoluna</taxon>
    </lineage>
</organism>
<evidence type="ECO:0000313" key="5">
    <source>
        <dbReference type="Proteomes" id="UP000507962"/>
    </source>
</evidence>
<dbReference type="RefSeq" id="WP_246317775.1">
    <property type="nucleotide sequence ID" value="NZ_CAADHO010000003.1"/>
</dbReference>
<dbReference type="EMBL" id="CAADHO010000003">
    <property type="protein sequence ID" value="VFQ44761.1"/>
    <property type="molecule type" value="Genomic_DNA"/>
</dbReference>
<proteinExistence type="predicted"/>
<dbReference type="InterPro" id="IPR000330">
    <property type="entry name" value="SNF2_N"/>
</dbReference>
<feature type="domain" description="Helicase ATP-binding" evidence="2">
    <location>
        <begin position="441"/>
        <end position="602"/>
    </location>
</feature>
<evidence type="ECO:0000259" key="3">
    <source>
        <dbReference type="PROSITE" id="PS51194"/>
    </source>
</evidence>
<gene>
    <name evidence="4" type="ORF">MSL71_24170</name>
</gene>
<dbReference type="GO" id="GO:0004386">
    <property type="term" value="F:helicase activity"/>
    <property type="evidence" value="ECO:0007669"/>
    <property type="project" value="UniProtKB-KW"/>
</dbReference>
<dbReference type="GO" id="GO:0016787">
    <property type="term" value="F:hydrolase activity"/>
    <property type="evidence" value="ECO:0007669"/>
    <property type="project" value="UniProtKB-KW"/>
</dbReference>
<dbReference type="InterPro" id="IPR014001">
    <property type="entry name" value="Helicase_ATP-bd"/>
</dbReference>
<evidence type="ECO:0000256" key="1">
    <source>
        <dbReference type="ARBA" id="ARBA00022801"/>
    </source>
</evidence>
<sequence>MVAITMGSILTLAVMPDGGLLLEWAEAKRSVPKAVERFQKDLYRRFEEAKESWLFTLGCLEVPAGADPSLSWGAAVAKDYVGGLVRLSDLETLREAARVPAEAHRMAAHLASVPMMVGADRVNEGLLASMWDELEAGFSSLMASHDGSVAELFATLNPGIHLAGRVFFHLVENRNGDAPFAFMATYSQAGENGTRHLPMSRALDEFEDEALVSLLTTVYRASDKSELVADLVDSGELFYPLAWGPDEAFAFLKEVPLCESCGVICRIPDWWKPSSSRVGVRLSLGDKAPPMVGKGALLAFSPGIMMGELALTEEEAREILLESEGLAFLKNRWVAVDHARLAQAIDACERARGLVERGLTMSEAMRLQLRPDSLLGDALGQVPCEVSRGEWLDATLARLEHPARAPETSVTKGFKATLRGYQQQGLNWLGFLDQLAFGACLADDMGLGKTVQLLAFLCSRKEKTGPSLLVLPASLVTNWLNEIRTFAPDLRVFTAHPDYVTAQEGRTLAAEKKRLAAEGPDDFHGLDLVITTYTLVQKYAWLKEHAWDCLILDEAQAIKNPATRQTRSVKELNARQRVAMTGTPVENRLGDLWSLFDFLNPGLLGTRTEFAEFSKSLKSDPEGYARLRKLISPFVLRRLKTDTSIISDLPDKVVMKSYAGLSKKQVVFYRKGVADLAHRLETATGIAKRGLVLSSLMKFKQLCNHPDQYVGEGAFKESESGKFQRLREICETILERRERVLVFTQFKEMTEPLRAFLEGVFGHPGLVLHGGVPVGRRAELIDTFQADAYCPFMVLSLKAGGVGLNLTRANHVVHFDRWWNPAVENQATDRAFRIGQTKKVVVHTFVTKGTVEEKIDAMLESKRDLADQVVSPSGEALVTEMSREELVELFTLAS</sequence>